<accession>A0A7E4WB52</accession>
<dbReference type="Proteomes" id="UP000492821">
    <property type="component" value="Unassembled WGS sequence"/>
</dbReference>
<dbReference type="WBParaSite" id="Pan_g8335.t1">
    <property type="protein sequence ID" value="Pan_g8335.t1"/>
    <property type="gene ID" value="Pan_g8335"/>
</dbReference>
<evidence type="ECO:0000313" key="3">
    <source>
        <dbReference type="WBParaSite" id="Pan_g8335.t1"/>
    </source>
</evidence>
<sequence length="86" mass="9492">MRRGINSPTQEDTVDTHIQRSQTSTTQPVSATGLQSISVSVETIPNSVASDPRRTKLAPQLNPEMNQPRFNATHRKQSLSKTAEPH</sequence>
<feature type="compositionally biased region" description="Polar residues" evidence="1">
    <location>
        <begin position="19"/>
        <end position="49"/>
    </location>
</feature>
<feature type="compositionally biased region" description="Polar residues" evidence="1">
    <location>
        <begin position="1"/>
        <end position="11"/>
    </location>
</feature>
<protein>
    <submittedName>
        <fullName evidence="3">Uncharacterized protein</fullName>
    </submittedName>
</protein>
<dbReference type="AlphaFoldDB" id="A0A7E4WB52"/>
<feature type="region of interest" description="Disordered" evidence="1">
    <location>
        <begin position="1"/>
        <end position="86"/>
    </location>
</feature>
<evidence type="ECO:0000313" key="2">
    <source>
        <dbReference type="Proteomes" id="UP000492821"/>
    </source>
</evidence>
<evidence type="ECO:0000256" key="1">
    <source>
        <dbReference type="SAM" id="MobiDB-lite"/>
    </source>
</evidence>
<keyword evidence="2" id="KW-1185">Reference proteome</keyword>
<name>A0A7E4WB52_PANRE</name>
<organism evidence="2 3">
    <name type="scientific">Panagrellus redivivus</name>
    <name type="common">Microworm</name>
    <dbReference type="NCBI Taxonomy" id="6233"/>
    <lineage>
        <taxon>Eukaryota</taxon>
        <taxon>Metazoa</taxon>
        <taxon>Ecdysozoa</taxon>
        <taxon>Nematoda</taxon>
        <taxon>Chromadorea</taxon>
        <taxon>Rhabditida</taxon>
        <taxon>Tylenchina</taxon>
        <taxon>Panagrolaimomorpha</taxon>
        <taxon>Panagrolaimoidea</taxon>
        <taxon>Panagrolaimidae</taxon>
        <taxon>Panagrellus</taxon>
    </lineage>
</organism>
<proteinExistence type="predicted"/>
<reference evidence="3" key="2">
    <citation type="submission" date="2020-10" db="UniProtKB">
        <authorList>
            <consortium name="WormBaseParasite"/>
        </authorList>
    </citation>
    <scope>IDENTIFICATION</scope>
</reference>
<reference evidence="2" key="1">
    <citation type="journal article" date="2013" name="Genetics">
        <title>The draft genome and transcriptome of Panagrellus redivivus are shaped by the harsh demands of a free-living lifestyle.</title>
        <authorList>
            <person name="Srinivasan J."/>
            <person name="Dillman A.R."/>
            <person name="Macchietto M.G."/>
            <person name="Heikkinen L."/>
            <person name="Lakso M."/>
            <person name="Fracchia K.M."/>
            <person name="Antoshechkin I."/>
            <person name="Mortazavi A."/>
            <person name="Wong G."/>
            <person name="Sternberg P.W."/>
        </authorList>
    </citation>
    <scope>NUCLEOTIDE SEQUENCE [LARGE SCALE GENOMIC DNA]</scope>
    <source>
        <strain evidence="2">MT8872</strain>
    </source>
</reference>